<evidence type="ECO:0000313" key="1">
    <source>
        <dbReference type="EMBL" id="KAI1861900.1"/>
    </source>
</evidence>
<reference evidence="1" key="1">
    <citation type="submission" date="2021-03" db="EMBL/GenBank/DDBJ databases">
        <title>Revisited historic fungal species revealed as producer of novel bioactive compounds through whole genome sequencing and comparative genomics.</title>
        <authorList>
            <person name="Vignolle G.A."/>
            <person name="Hochenegger N."/>
            <person name="Mach R.L."/>
            <person name="Mach-Aigner A.R."/>
            <person name="Javad Rahimi M."/>
            <person name="Salim K.A."/>
            <person name="Chan C.M."/>
            <person name="Lim L.B.L."/>
            <person name="Cai F."/>
            <person name="Druzhinina I.S."/>
            <person name="U'Ren J.M."/>
            <person name="Derntl C."/>
        </authorList>
    </citation>
    <scope>NUCLEOTIDE SEQUENCE</scope>
    <source>
        <strain evidence="1">TUCIM 5799</strain>
    </source>
</reference>
<sequence>MATLPVIPVIKAPKLLCASSRPCRSPPFSFSAKNENTLALANANIDFALVKVEVPKQFKGLEKALTKARRENAEHGKQHRTARRLGALFEQIIPDIDVLSEAYGQRVSEIATSPKFALRSADYGPFASHVGVDGTSIYAAASSSKGGIALHLLACMLARMFSSAEATAIWVQLVESRIKELQETSDTAQLSGMAAMYAVEQGLQIMRDDLANWDASARAWLEAANQVKRKEDTQLKLVIKNIPSINSSGTTYMSITGSWVIAMKTIQNAINGVPQNITNGAVFLAMRCWHLYPNLQVFAPIRSIEFHDPIFANGGTITLGLETKEQDETGVSWSVSLSHLRFYGNPVTVHKSLGVDSDRLTIPELCLVSLGCVISNWTIPSMANIMETADCFVALGEALGFDDELEGSYDADLGWFGPLLQGARSLLYCEEEDRSNAIYLVEYGRRRGRNFLGDELRGSTPMFGLTSPSELFKISDLITRSQHDLEACIRIFRELVEDCGFHENDCVIVSRPPAMSETAGHSEATAFEGTWELVSAREVPRPSTKRSLDGTTIAAKRFVRWVHIDRTRDPAVQKYVCRKNADIFAETSRVIGGLDFMSIDTSGGCSCKYSGHGDYCGSKCPCSINGLWCTSLCGCQSAFYAEFYPAESKLYPVLDRTARCENLRPCRTGSGNPKEDCLWLSNKATLDIDEAYALTQEFKWRDPPLAFTKYFKPNESRSNDPYKANATEEGVAFFPWQVGDNVGLFIKKSFSGGIPGTISLERLTNRLRSGTVNQNLLRKFLTNTRSVGVADFSSSLNGSGTEASVFFTSLKAIAAIRELYSSWTEATLSISITKKPIGMAYWAADLAKTYPHAWPSQSSHREFNRSRKFACLVMAESGVHNLHPDQLDWVVALATANTIYAAEYLLQDPYHHDRSGNASFEGIRRFLGSVGQAGIVLIVPPPSPLILNLDSSKNRFVRADTFSGQLVDKFEQTSLHLRFSELKFPIAIGQGAIDADIVIREGIVSVFDGPRWIADLDVLQGIESGLLVRLVGCTCSEKREPGPLGERLSGILGEQLKSISTWDEMLLCKENLLSNEIGIVRSHGNWSARLAAANLATSLGCLTMVLQSPGACSDCIQTLLKTQFWLSVGSNNPYPSILIT</sequence>
<proteinExistence type="predicted"/>
<dbReference type="Proteomes" id="UP000829685">
    <property type="component" value="Unassembled WGS sequence"/>
</dbReference>
<evidence type="ECO:0000313" key="2">
    <source>
        <dbReference type="Proteomes" id="UP000829685"/>
    </source>
</evidence>
<keyword evidence="2" id="KW-1185">Reference proteome</keyword>
<protein>
    <submittedName>
        <fullName evidence="1">Uncharacterized protein</fullName>
    </submittedName>
</protein>
<name>A0A9P9WG95_9PEZI</name>
<dbReference type="AlphaFoldDB" id="A0A9P9WG95"/>
<comment type="caution">
    <text evidence="1">The sequence shown here is derived from an EMBL/GenBank/DDBJ whole genome shotgun (WGS) entry which is preliminary data.</text>
</comment>
<organism evidence="1 2">
    <name type="scientific">Neoarthrinium moseri</name>
    <dbReference type="NCBI Taxonomy" id="1658444"/>
    <lineage>
        <taxon>Eukaryota</taxon>
        <taxon>Fungi</taxon>
        <taxon>Dikarya</taxon>
        <taxon>Ascomycota</taxon>
        <taxon>Pezizomycotina</taxon>
        <taxon>Sordariomycetes</taxon>
        <taxon>Xylariomycetidae</taxon>
        <taxon>Amphisphaeriales</taxon>
        <taxon>Apiosporaceae</taxon>
        <taxon>Neoarthrinium</taxon>
    </lineage>
</organism>
<accession>A0A9P9WG95</accession>
<dbReference type="EMBL" id="JAFIMR010000028">
    <property type="protein sequence ID" value="KAI1861900.1"/>
    <property type="molecule type" value="Genomic_DNA"/>
</dbReference>
<gene>
    <name evidence="1" type="ORF">JX265_009403</name>
</gene>